<dbReference type="Proteomes" id="UP001302602">
    <property type="component" value="Unassembled WGS sequence"/>
</dbReference>
<dbReference type="RefSeq" id="XP_062649058.1">
    <property type="nucleotide sequence ID" value="XM_062786988.1"/>
</dbReference>
<accession>A0AAN6Z504</accession>
<gene>
    <name evidence="1" type="ORF">N657DRAFT_362314</name>
</gene>
<name>A0AAN6Z504_9PEZI</name>
<comment type="caution">
    <text evidence="1">The sequence shown here is derived from an EMBL/GenBank/DDBJ whole genome shotgun (WGS) entry which is preliminary data.</text>
</comment>
<protein>
    <submittedName>
        <fullName evidence="1">Uncharacterized protein</fullName>
    </submittedName>
</protein>
<proteinExistence type="predicted"/>
<sequence>MFVLRQIFYLFPAGLHWEPLPQSLHSMIVLSIASIIDANTMSSTGVADLNGCIGQRQDVIITQGVHHALSFTPLRSGTGVESWSTVSAEPVAAGLYHSAHLSLQRGGKALEPRSQFSELIIRRAQIQRVPPP</sequence>
<keyword evidence="2" id="KW-1185">Reference proteome</keyword>
<reference evidence="1" key="2">
    <citation type="submission" date="2023-05" db="EMBL/GenBank/DDBJ databases">
        <authorList>
            <consortium name="Lawrence Berkeley National Laboratory"/>
            <person name="Steindorff A."/>
            <person name="Hensen N."/>
            <person name="Bonometti L."/>
            <person name="Westerberg I."/>
            <person name="Brannstrom I.O."/>
            <person name="Guillou S."/>
            <person name="Cros-Aarteil S."/>
            <person name="Calhoun S."/>
            <person name="Haridas S."/>
            <person name="Kuo A."/>
            <person name="Mondo S."/>
            <person name="Pangilinan J."/>
            <person name="Riley R."/>
            <person name="Labutti K."/>
            <person name="Andreopoulos B."/>
            <person name="Lipzen A."/>
            <person name="Chen C."/>
            <person name="Yanf M."/>
            <person name="Daum C."/>
            <person name="Ng V."/>
            <person name="Clum A."/>
            <person name="Ohm R."/>
            <person name="Martin F."/>
            <person name="Silar P."/>
            <person name="Natvig D."/>
            <person name="Lalanne C."/>
            <person name="Gautier V."/>
            <person name="Ament-Velasquez S.L."/>
            <person name="Kruys A."/>
            <person name="Hutchinson M.I."/>
            <person name="Powell A.J."/>
            <person name="Barry K."/>
            <person name="Miller A.N."/>
            <person name="Grigoriev I.V."/>
            <person name="Debuchy R."/>
            <person name="Gladieux P."/>
            <person name="Thoren M.H."/>
            <person name="Johannesson H."/>
        </authorList>
    </citation>
    <scope>NUCLEOTIDE SEQUENCE</scope>
    <source>
        <strain evidence="1">CBS 731.68</strain>
    </source>
</reference>
<dbReference type="GeneID" id="87823758"/>
<dbReference type="AlphaFoldDB" id="A0AAN6Z504"/>
<evidence type="ECO:0000313" key="1">
    <source>
        <dbReference type="EMBL" id="KAK4125287.1"/>
    </source>
</evidence>
<reference evidence="1" key="1">
    <citation type="journal article" date="2023" name="Mol. Phylogenet. Evol.">
        <title>Genome-scale phylogeny and comparative genomics of the fungal order Sordariales.</title>
        <authorList>
            <person name="Hensen N."/>
            <person name="Bonometti L."/>
            <person name="Westerberg I."/>
            <person name="Brannstrom I.O."/>
            <person name="Guillou S."/>
            <person name="Cros-Aarteil S."/>
            <person name="Calhoun S."/>
            <person name="Haridas S."/>
            <person name="Kuo A."/>
            <person name="Mondo S."/>
            <person name="Pangilinan J."/>
            <person name="Riley R."/>
            <person name="LaButti K."/>
            <person name="Andreopoulos B."/>
            <person name="Lipzen A."/>
            <person name="Chen C."/>
            <person name="Yan M."/>
            <person name="Daum C."/>
            <person name="Ng V."/>
            <person name="Clum A."/>
            <person name="Steindorff A."/>
            <person name="Ohm R.A."/>
            <person name="Martin F."/>
            <person name="Silar P."/>
            <person name="Natvig D.O."/>
            <person name="Lalanne C."/>
            <person name="Gautier V."/>
            <person name="Ament-Velasquez S.L."/>
            <person name="Kruys A."/>
            <person name="Hutchinson M.I."/>
            <person name="Powell A.J."/>
            <person name="Barry K."/>
            <person name="Miller A.N."/>
            <person name="Grigoriev I.V."/>
            <person name="Debuchy R."/>
            <person name="Gladieux P."/>
            <person name="Hiltunen Thoren M."/>
            <person name="Johannesson H."/>
        </authorList>
    </citation>
    <scope>NUCLEOTIDE SEQUENCE</scope>
    <source>
        <strain evidence="1">CBS 731.68</strain>
    </source>
</reference>
<evidence type="ECO:0000313" key="2">
    <source>
        <dbReference type="Proteomes" id="UP001302602"/>
    </source>
</evidence>
<dbReference type="EMBL" id="MU853226">
    <property type="protein sequence ID" value="KAK4125287.1"/>
    <property type="molecule type" value="Genomic_DNA"/>
</dbReference>
<organism evidence="1 2">
    <name type="scientific">Parathielavia appendiculata</name>
    <dbReference type="NCBI Taxonomy" id="2587402"/>
    <lineage>
        <taxon>Eukaryota</taxon>
        <taxon>Fungi</taxon>
        <taxon>Dikarya</taxon>
        <taxon>Ascomycota</taxon>
        <taxon>Pezizomycotina</taxon>
        <taxon>Sordariomycetes</taxon>
        <taxon>Sordariomycetidae</taxon>
        <taxon>Sordariales</taxon>
        <taxon>Chaetomiaceae</taxon>
        <taxon>Parathielavia</taxon>
    </lineage>
</organism>